<evidence type="ECO:0000313" key="8">
    <source>
        <dbReference type="Proteomes" id="UP000609323"/>
    </source>
</evidence>
<keyword evidence="3 6" id="KW-0812">Transmembrane</keyword>
<evidence type="ECO:0000256" key="6">
    <source>
        <dbReference type="SAM" id="Phobius"/>
    </source>
</evidence>
<organism evidence="7 8">
    <name type="scientific">Paenibacillus physcomitrellae</name>
    <dbReference type="NCBI Taxonomy" id="1619311"/>
    <lineage>
        <taxon>Bacteria</taxon>
        <taxon>Bacillati</taxon>
        <taxon>Bacillota</taxon>
        <taxon>Bacilli</taxon>
        <taxon>Bacillales</taxon>
        <taxon>Paenibacillaceae</taxon>
        <taxon>Paenibacillus</taxon>
    </lineage>
</organism>
<keyword evidence="8" id="KW-1185">Reference proteome</keyword>
<dbReference type="PANTHER" id="PTHR43461:SF1">
    <property type="entry name" value="TRANSMEMBRANE PROTEIN 256"/>
    <property type="match status" value="1"/>
</dbReference>
<name>A0ABQ1FYG8_9BACL</name>
<sequence length="122" mass="12805">MNIWLGLGGIVMLLAVALGAFGAHALKNKLSEEQMKTYQTGIQYQIAHGLGLLFLGTAGKQLTHDSLILWAGWLMIGGILLFSGSLYALSLSGVRKLGAITPIGGVLFLAAWILVVIAATQG</sequence>
<evidence type="ECO:0000256" key="3">
    <source>
        <dbReference type="ARBA" id="ARBA00022692"/>
    </source>
</evidence>
<dbReference type="EMBL" id="BMHF01000005">
    <property type="protein sequence ID" value="GGA33332.1"/>
    <property type="molecule type" value="Genomic_DNA"/>
</dbReference>
<dbReference type="RefSeq" id="WP_094094960.1">
    <property type="nucleotide sequence ID" value="NZ_BMHF01000005.1"/>
</dbReference>
<dbReference type="InterPro" id="IPR006696">
    <property type="entry name" value="DUF423"/>
</dbReference>
<keyword evidence="5 6" id="KW-0472">Membrane</keyword>
<dbReference type="PANTHER" id="PTHR43461">
    <property type="entry name" value="TRANSMEMBRANE PROTEIN 256"/>
    <property type="match status" value="1"/>
</dbReference>
<comment type="similarity">
    <text evidence="2">Belongs to the UPF0382 family.</text>
</comment>
<proteinExistence type="inferred from homology"/>
<evidence type="ECO:0000313" key="7">
    <source>
        <dbReference type="EMBL" id="GGA33332.1"/>
    </source>
</evidence>
<comment type="subcellular location">
    <subcellularLocation>
        <location evidence="1">Membrane</location>
        <topology evidence="1">Multi-pass membrane protein</topology>
    </subcellularLocation>
</comment>
<protein>
    <submittedName>
        <fullName evidence="7">UPF0382 membrane protein YwdK</fullName>
    </submittedName>
</protein>
<evidence type="ECO:0000256" key="1">
    <source>
        <dbReference type="ARBA" id="ARBA00004141"/>
    </source>
</evidence>
<dbReference type="Proteomes" id="UP000609323">
    <property type="component" value="Unassembled WGS sequence"/>
</dbReference>
<feature type="transmembrane region" description="Helical" evidence="6">
    <location>
        <begin position="67"/>
        <end position="87"/>
    </location>
</feature>
<evidence type="ECO:0000256" key="4">
    <source>
        <dbReference type="ARBA" id="ARBA00022989"/>
    </source>
</evidence>
<evidence type="ECO:0000256" key="2">
    <source>
        <dbReference type="ARBA" id="ARBA00009694"/>
    </source>
</evidence>
<accession>A0ABQ1FYG8</accession>
<comment type="caution">
    <text evidence="7">The sequence shown here is derived from an EMBL/GenBank/DDBJ whole genome shotgun (WGS) entry which is preliminary data.</text>
</comment>
<reference evidence="8" key="1">
    <citation type="journal article" date="2019" name="Int. J. Syst. Evol. Microbiol.">
        <title>The Global Catalogue of Microorganisms (GCM) 10K type strain sequencing project: providing services to taxonomists for standard genome sequencing and annotation.</title>
        <authorList>
            <consortium name="The Broad Institute Genomics Platform"/>
            <consortium name="The Broad Institute Genome Sequencing Center for Infectious Disease"/>
            <person name="Wu L."/>
            <person name="Ma J."/>
        </authorList>
    </citation>
    <scope>NUCLEOTIDE SEQUENCE [LARGE SCALE GENOMIC DNA]</scope>
    <source>
        <strain evidence="8">CGMCC 1.15044</strain>
    </source>
</reference>
<evidence type="ECO:0000256" key="5">
    <source>
        <dbReference type="ARBA" id="ARBA00023136"/>
    </source>
</evidence>
<gene>
    <name evidence="7" type="primary">ywdK</name>
    <name evidence="7" type="ORF">GCM10010917_18110</name>
</gene>
<dbReference type="Pfam" id="PF04241">
    <property type="entry name" value="DUF423"/>
    <property type="match status" value="1"/>
</dbReference>
<keyword evidence="4 6" id="KW-1133">Transmembrane helix</keyword>
<feature type="transmembrane region" description="Helical" evidence="6">
    <location>
        <begin position="99"/>
        <end position="119"/>
    </location>
</feature>